<dbReference type="PANTHER" id="PTHR21367">
    <property type="entry name" value="ARGININE-TRNA-PROTEIN TRANSFERASE 1"/>
    <property type="match status" value="1"/>
</dbReference>
<dbReference type="GO" id="GO:0005737">
    <property type="term" value="C:cytoplasm"/>
    <property type="evidence" value="ECO:0007669"/>
    <property type="project" value="TreeGrafter"/>
</dbReference>
<dbReference type="PIRSF" id="PIRSF037207">
    <property type="entry name" value="ATE1_euk"/>
    <property type="match status" value="1"/>
</dbReference>
<dbReference type="STRING" id="37653.A0A0L8GS48"/>
<accession>A0A0L8GS48</accession>
<comment type="catalytic activity">
    <reaction evidence="5">
        <text>an N-terminal L-alpha-aminoacyl-[protein] + L-arginyl-tRNA(Arg) = an N-terminal L-arginyl-L-aminoacyl-[protein] + tRNA(Arg) + H(+)</text>
        <dbReference type="Rhea" id="RHEA:10208"/>
        <dbReference type="Rhea" id="RHEA-COMP:9658"/>
        <dbReference type="Rhea" id="RHEA-COMP:9673"/>
        <dbReference type="Rhea" id="RHEA-COMP:10636"/>
        <dbReference type="Rhea" id="RHEA-COMP:10638"/>
        <dbReference type="ChEBI" id="CHEBI:15378"/>
        <dbReference type="ChEBI" id="CHEBI:78442"/>
        <dbReference type="ChEBI" id="CHEBI:78513"/>
        <dbReference type="ChEBI" id="CHEBI:78597"/>
        <dbReference type="ChEBI" id="CHEBI:83562"/>
        <dbReference type="EC" id="2.3.2.8"/>
    </reaction>
</comment>
<dbReference type="InterPro" id="IPR030700">
    <property type="entry name" value="N-end_Aminoacyl_Trfase"/>
</dbReference>
<evidence type="ECO:0000256" key="6">
    <source>
        <dbReference type="SAM" id="MobiDB-lite"/>
    </source>
</evidence>
<evidence type="ECO:0000256" key="4">
    <source>
        <dbReference type="ARBA" id="ARBA00023315"/>
    </source>
</evidence>
<evidence type="ECO:0000313" key="9">
    <source>
        <dbReference type="EMBL" id="KOF79629.1"/>
    </source>
</evidence>
<dbReference type="InterPro" id="IPR007471">
    <property type="entry name" value="N-end_Aminoacyl_Trfase_N"/>
</dbReference>
<feature type="region of interest" description="Disordered" evidence="6">
    <location>
        <begin position="104"/>
        <end position="161"/>
    </location>
</feature>
<feature type="domain" description="N-end rule aminoacyl transferase C-terminal" evidence="8">
    <location>
        <begin position="249"/>
        <end position="390"/>
    </location>
</feature>
<keyword evidence="3 5" id="KW-0833">Ubl conjugation pathway</keyword>
<evidence type="ECO:0000256" key="3">
    <source>
        <dbReference type="ARBA" id="ARBA00022786"/>
    </source>
</evidence>
<dbReference type="SUPFAM" id="SSF55729">
    <property type="entry name" value="Acyl-CoA N-acyltransferases (Nat)"/>
    <property type="match status" value="1"/>
</dbReference>
<dbReference type="InterPro" id="IPR007472">
    <property type="entry name" value="N-end_Aminoacyl_Trfase_C"/>
</dbReference>
<dbReference type="PANTHER" id="PTHR21367:SF1">
    <property type="entry name" value="ARGINYL-TRNA--PROTEIN TRANSFERASE 1"/>
    <property type="match status" value="1"/>
</dbReference>
<feature type="compositionally biased region" description="Polar residues" evidence="6">
    <location>
        <begin position="179"/>
        <end position="196"/>
    </location>
</feature>
<comment type="similarity">
    <text evidence="1 5">Belongs to the R-transferase family.</text>
</comment>
<dbReference type="EC" id="2.3.2.8" evidence="5"/>
<dbReference type="EMBL" id="KQ420673">
    <property type="protein sequence ID" value="KOF79629.1"/>
    <property type="molecule type" value="Genomic_DNA"/>
</dbReference>
<dbReference type="OMA" id="KYQTAIH"/>
<organism evidence="9">
    <name type="scientific">Octopus bimaculoides</name>
    <name type="common">California two-spotted octopus</name>
    <dbReference type="NCBI Taxonomy" id="37653"/>
    <lineage>
        <taxon>Eukaryota</taxon>
        <taxon>Metazoa</taxon>
        <taxon>Spiralia</taxon>
        <taxon>Lophotrochozoa</taxon>
        <taxon>Mollusca</taxon>
        <taxon>Cephalopoda</taxon>
        <taxon>Coleoidea</taxon>
        <taxon>Octopodiformes</taxon>
        <taxon>Octopoda</taxon>
        <taxon>Incirrata</taxon>
        <taxon>Octopodidae</taxon>
        <taxon>Octopus</taxon>
    </lineage>
</organism>
<evidence type="ECO:0000259" key="8">
    <source>
        <dbReference type="Pfam" id="PF04377"/>
    </source>
</evidence>
<evidence type="ECO:0000256" key="2">
    <source>
        <dbReference type="ARBA" id="ARBA00022679"/>
    </source>
</evidence>
<comment type="function">
    <text evidence="5">Involved in the post-translational conjugation of arginine to the N-terminal aspartate or glutamate of a protein. This arginylation is required for degradation of the protein via the ubiquitin pathway.</text>
</comment>
<keyword evidence="2 5" id="KW-0808">Transferase</keyword>
<dbReference type="AlphaFoldDB" id="A0A0L8GS48"/>
<dbReference type="GO" id="GO:0004057">
    <property type="term" value="F:arginyl-tRNA--protein transferase activity"/>
    <property type="evidence" value="ECO:0007669"/>
    <property type="project" value="UniProtKB-EC"/>
</dbReference>
<keyword evidence="4 5" id="KW-0012">Acyltransferase</keyword>
<evidence type="ECO:0000256" key="5">
    <source>
        <dbReference type="PIRNR" id="PIRNR037207"/>
    </source>
</evidence>
<reference evidence="9" key="1">
    <citation type="submission" date="2015-07" db="EMBL/GenBank/DDBJ databases">
        <title>MeaNS - Measles Nucleotide Surveillance Program.</title>
        <authorList>
            <person name="Tran T."/>
            <person name="Druce J."/>
        </authorList>
    </citation>
    <scope>NUCLEOTIDE SEQUENCE</scope>
    <source>
        <strain evidence="9">UCB-OBI-ISO-001</strain>
        <tissue evidence="9">Gonad</tissue>
    </source>
</reference>
<evidence type="ECO:0000259" key="7">
    <source>
        <dbReference type="Pfam" id="PF04376"/>
    </source>
</evidence>
<sequence>MAEFSIVEYFAEHEKYHCGYCNSPDTNYSHGMWAHYLTVLDYQDLINRGWRRSGKYCYKPTMNQTCCPSYAVRCHAINFKISSSQKKVIKRVNRFLINGIRPQAAKKEQDEEGNSCMESDPGGSSQDLKETCSSSKPSATPKDSHPPKQMPKPGLGANPNKPLLRKAKVIRMEIKKQKLSQQENSQSKDTPTSNESCRGKLPPKYQNQPKTLEELLDEPAQQPNVAHKLEIRLIRSKPKCSAFNSTFKESHQVYYNYQTNVHNDSPEKPNVKQFTCFLVDSPLILKHRDLPGGPPNGYGSFHHQYILDGKMIAVGVIDVLPNCLSSVYFYYDPEYSFLSLGTYSALREIALVRSLHKIQPNIEYYYMGYYIHSCPKMRYKGQYFPSSLLCPETYHWFPIEKCLPKLNEKKYCRFSDPDEVDENGNVDPNRVLILHEQQEMSFEMYHQLKPEANDENQVMEYANFVGKSCAQRMFLFRV</sequence>
<feature type="compositionally biased region" description="Polar residues" evidence="6">
    <location>
        <begin position="122"/>
        <end position="138"/>
    </location>
</feature>
<protein>
    <recommendedName>
        <fullName evidence="5">Arginyl-tRNA--protein transferase 1</fullName>
        <shortName evidence="5">Arginyltransferase 1</shortName>
        <shortName evidence="5">R-transferase 1</shortName>
        <ecNumber evidence="5">2.3.2.8</ecNumber>
    </recommendedName>
    <alternativeName>
        <fullName evidence="5">Arginine-tRNA--protein transferase 1</fullName>
    </alternativeName>
</protein>
<dbReference type="InterPro" id="IPR017137">
    <property type="entry name" value="Arg-tRNA-P_Trfase_1_euk"/>
</dbReference>
<proteinExistence type="inferred from homology"/>
<gene>
    <name evidence="9" type="ORF">OCBIM_22029186mg</name>
</gene>
<dbReference type="Pfam" id="PF04377">
    <property type="entry name" value="ATE_C"/>
    <property type="match status" value="1"/>
</dbReference>
<dbReference type="Pfam" id="PF04376">
    <property type="entry name" value="ATE_N"/>
    <property type="match status" value="1"/>
</dbReference>
<evidence type="ECO:0000256" key="1">
    <source>
        <dbReference type="ARBA" id="ARBA00009991"/>
    </source>
</evidence>
<dbReference type="OrthoDB" id="74183at2759"/>
<dbReference type="KEGG" id="obi:106875152"/>
<name>A0A0L8GS48_OCTBM</name>
<feature type="domain" description="N-end aminoacyl transferase N-terminal" evidence="7">
    <location>
        <begin position="16"/>
        <end position="87"/>
    </location>
</feature>
<dbReference type="InterPro" id="IPR016181">
    <property type="entry name" value="Acyl_CoA_acyltransferase"/>
</dbReference>
<feature type="region of interest" description="Disordered" evidence="6">
    <location>
        <begin position="176"/>
        <end position="206"/>
    </location>
</feature>